<reference evidence="2 3" key="1">
    <citation type="submission" date="2018-07" db="EMBL/GenBank/DDBJ databases">
        <title>Genomic and Epidemiologic Investigation of an Indolent Hospital Outbreak.</title>
        <authorList>
            <person name="Johnson R.C."/>
            <person name="Deming C."/>
            <person name="Conlan S."/>
            <person name="Zellmer C.J."/>
            <person name="Michelin A.V."/>
            <person name="Lee-Lin S."/>
            <person name="Thomas P.J."/>
            <person name="Park M."/>
            <person name="Weingarten R.A."/>
            <person name="Less J."/>
            <person name="Dekker J.P."/>
            <person name="Frank K.M."/>
            <person name="Musser K.A."/>
            <person name="Mcquiston J.R."/>
            <person name="Henderson D.K."/>
            <person name="Lau A.F."/>
            <person name="Palmore T.N."/>
            <person name="Segre J.A."/>
        </authorList>
    </citation>
    <scope>NUCLEOTIDE SEQUENCE [LARGE SCALE GENOMIC DNA]</scope>
    <source>
        <strain evidence="2 3">SK-NIH.Env6_1116</strain>
    </source>
</reference>
<dbReference type="RefSeq" id="WP_125997813.1">
    <property type="nucleotide sequence ID" value="NZ_QRAL01000006.1"/>
</dbReference>
<accession>A0A430BZ81</accession>
<proteinExistence type="predicted"/>
<dbReference type="EMBL" id="QRAL01000006">
    <property type="protein sequence ID" value="RSU58011.1"/>
    <property type="molecule type" value="Genomic_DNA"/>
</dbReference>
<sequence>MVKTTGSGSYLRRIRQGGAEIVKRVGAVVFGAADDVRSDAQISLTTGATSGANHTPSAPGTPPNQDSGTLGNSIQALRLPPLRAQVIADAPYAAIQEYGGIINHPGGTAYFIGEDGMATFVGNDDPRAASLPRTRPHEIVLPARPYLRPALEKNRDQINSDITKAVNSAMKAMKNGAG</sequence>
<dbReference type="AlphaFoldDB" id="A0A430BZ81"/>
<evidence type="ECO:0000313" key="3">
    <source>
        <dbReference type="Proteomes" id="UP000287401"/>
    </source>
</evidence>
<feature type="region of interest" description="Disordered" evidence="1">
    <location>
        <begin position="46"/>
        <end position="72"/>
    </location>
</feature>
<name>A0A430BZ81_SPHYA</name>
<gene>
    <name evidence="2" type="ORF">DAH51_07140</name>
</gene>
<protein>
    <recommendedName>
        <fullName evidence="4">HK97 gp10 family phage protein</fullName>
    </recommendedName>
</protein>
<comment type="caution">
    <text evidence="2">The sequence shown here is derived from an EMBL/GenBank/DDBJ whole genome shotgun (WGS) entry which is preliminary data.</text>
</comment>
<evidence type="ECO:0000313" key="2">
    <source>
        <dbReference type="EMBL" id="RSU58011.1"/>
    </source>
</evidence>
<organism evidence="2 3">
    <name type="scientific">Sphingobium yanoikuyae</name>
    <name type="common">Sphingomonas yanoikuyae</name>
    <dbReference type="NCBI Taxonomy" id="13690"/>
    <lineage>
        <taxon>Bacteria</taxon>
        <taxon>Pseudomonadati</taxon>
        <taxon>Pseudomonadota</taxon>
        <taxon>Alphaproteobacteria</taxon>
        <taxon>Sphingomonadales</taxon>
        <taxon>Sphingomonadaceae</taxon>
        <taxon>Sphingobium</taxon>
    </lineage>
</organism>
<evidence type="ECO:0008006" key="4">
    <source>
        <dbReference type="Google" id="ProtNLM"/>
    </source>
</evidence>
<evidence type="ECO:0000256" key="1">
    <source>
        <dbReference type="SAM" id="MobiDB-lite"/>
    </source>
</evidence>
<dbReference type="Proteomes" id="UP000287401">
    <property type="component" value="Unassembled WGS sequence"/>
</dbReference>